<feature type="region of interest" description="Disordered" evidence="1">
    <location>
        <begin position="1"/>
        <end position="200"/>
    </location>
</feature>
<gene>
    <name evidence="2" type="ORF">MERR_LOCUS4049</name>
</gene>
<evidence type="ECO:0000313" key="2">
    <source>
        <dbReference type="EMBL" id="CAA7016814.1"/>
    </source>
</evidence>
<protein>
    <submittedName>
        <fullName evidence="2">Uncharacterized protein</fullName>
    </submittedName>
</protein>
<feature type="region of interest" description="Disordered" evidence="1">
    <location>
        <begin position="217"/>
        <end position="241"/>
    </location>
</feature>
<accession>A0A6D2HQF5</accession>
<dbReference type="EMBL" id="CACVBM020000255">
    <property type="protein sequence ID" value="CAA7016814.1"/>
    <property type="molecule type" value="Genomic_DNA"/>
</dbReference>
<feature type="compositionally biased region" description="Low complexity" evidence="1">
    <location>
        <begin position="94"/>
        <end position="106"/>
    </location>
</feature>
<reference evidence="2" key="1">
    <citation type="submission" date="2020-01" db="EMBL/GenBank/DDBJ databases">
        <authorList>
            <person name="Mishra B."/>
        </authorList>
    </citation>
    <scope>NUCLEOTIDE SEQUENCE [LARGE SCALE GENOMIC DNA]</scope>
</reference>
<evidence type="ECO:0000256" key="1">
    <source>
        <dbReference type="SAM" id="MobiDB-lite"/>
    </source>
</evidence>
<sequence length="241" mass="25774">MREIYSSGPGNGEPPVTQIWRRKSSQKSSKYGEGRKSMSNSESVHSTHGKQRTPNHEKDRPHAEDEGTSSGSLQTPSVFNCIGSPQLLSGKGGNSNIKSSKQSQDSGGRKKHTSSPGNLKDKEERFKSISVLERFGQGGQEDEDHSQLKRRRLSNSDDRKSKKAKMGTKGEGDTPISVFQRLGESPKGAGVRNSGGSAGGKIHSALVAASVPTHFASSQAGESGLLWKEGLMGNTNPSKSQ</sequence>
<feature type="compositionally biased region" description="Basic and acidic residues" evidence="1">
    <location>
        <begin position="54"/>
        <end position="65"/>
    </location>
</feature>
<organism evidence="2 3">
    <name type="scientific">Microthlaspi erraticum</name>
    <dbReference type="NCBI Taxonomy" id="1685480"/>
    <lineage>
        <taxon>Eukaryota</taxon>
        <taxon>Viridiplantae</taxon>
        <taxon>Streptophyta</taxon>
        <taxon>Embryophyta</taxon>
        <taxon>Tracheophyta</taxon>
        <taxon>Spermatophyta</taxon>
        <taxon>Magnoliopsida</taxon>
        <taxon>eudicotyledons</taxon>
        <taxon>Gunneridae</taxon>
        <taxon>Pentapetalae</taxon>
        <taxon>rosids</taxon>
        <taxon>malvids</taxon>
        <taxon>Brassicales</taxon>
        <taxon>Brassicaceae</taxon>
        <taxon>Coluteocarpeae</taxon>
        <taxon>Microthlaspi</taxon>
    </lineage>
</organism>
<keyword evidence="3" id="KW-1185">Reference proteome</keyword>
<dbReference type="Proteomes" id="UP000467841">
    <property type="component" value="Unassembled WGS sequence"/>
</dbReference>
<dbReference type="OrthoDB" id="1110051at2759"/>
<dbReference type="AlphaFoldDB" id="A0A6D2HQF5"/>
<feature type="compositionally biased region" description="Polar residues" evidence="1">
    <location>
        <begin position="68"/>
        <end position="78"/>
    </location>
</feature>
<name>A0A6D2HQF5_9BRAS</name>
<evidence type="ECO:0000313" key="3">
    <source>
        <dbReference type="Proteomes" id="UP000467841"/>
    </source>
</evidence>
<feature type="compositionally biased region" description="Polar residues" evidence="1">
    <location>
        <begin position="37"/>
        <end position="46"/>
    </location>
</feature>
<proteinExistence type="predicted"/>
<comment type="caution">
    <text evidence="2">The sequence shown here is derived from an EMBL/GenBank/DDBJ whole genome shotgun (WGS) entry which is preliminary data.</text>
</comment>